<keyword evidence="2" id="KW-1133">Transmembrane helix</keyword>
<feature type="transmembrane region" description="Helical" evidence="2">
    <location>
        <begin position="399"/>
        <end position="415"/>
    </location>
</feature>
<gene>
    <name evidence="3" type="ORF">L1785_03900</name>
</gene>
<feature type="transmembrane region" description="Helical" evidence="2">
    <location>
        <begin position="719"/>
        <end position="747"/>
    </location>
</feature>
<name>A0AA41QDF4_9MICO</name>
<feature type="transmembrane region" description="Helical" evidence="2">
    <location>
        <begin position="122"/>
        <end position="145"/>
    </location>
</feature>
<dbReference type="Proteomes" id="UP001165405">
    <property type="component" value="Unassembled WGS sequence"/>
</dbReference>
<keyword evidence="4" id="KW-1185">Reference proteome</keyword>
<feature type="transmembrane region" description="Helical" evidence="2">
    <location>
        <begin position="33"/>
        <end position="53"/>
    </location>
</feature>
<evidence type="ECO:0000256" key="2">
    <source>
        <dbReference type="SAM" id="Phobius"/>
    </source>
</evidence>
<feature type="transmembrane region" description="Helical" evidence="2">
    <location>
        <begin position="211"/>
        <end position="234"/>
    </location>
</feature>
<accession>A0AA41QDF4</accession>
<feature type="transmembrane region" description="Helical" evidence="2">
    <location>
        <begin position="343"/>
        <end position="360"/>
    </location>
</feature>
<keyword evidence="2" id="KW-0472">Membrane</keyword>
<dbReference type="RefSeq" id="WP_236087827.1">
    <property type="nucleotide sequence ID" value="NZ_JAKGSG010000013.1"/>
</dbReference>
<evidence type="ECO:0000313" key="4">
    <source>
        <dbReference type="Proteomes" id="UP001165405"/>
    </source>
</evidence>
<feature type="transmembrane region" description="Helical" evidence="2">
    <location>
        <begin position="317"/>
        <end position="336"/>
    </location>
</feature>
<dbReference type="AlphaFoldDB" id="A0AA41QDF4"/>
<feature type="region of interest" description="Disordered" evidence="1">
    <location>
        <begin position="1"/>
        <end position="24"/>
    </location>
</feature>
<reference evidence="3" key="1">
    <citation type="submission" date="2022-01" db="EMBL/GenBank/DDBJ databases">
        <title>Antribacter sp. nov., isolated from Guizhou of China.</title>
        <authorList>
            <person name="Chengliang C."/>
            <person name="Ya Z."/>
        </authorList>
    </citation>
    <scope>NUCLEOTIDE SEQUENCE</scope>
    <source>
        <strain evidence="3">KLBMP 9083</strain>
    </source>
</reference>
<comment type="caution">
    <text evidence="3">The sequence shown here is derived from an EMBL/GenBank/DDBJ whole genome shotgun (WGS) entry which is preliminary data.</text>
</comment>
<feature type="transmembrane region" description="Helical" evidence="2">
    <location>
        <begin position="449"/>
        <end position="471"/>
    </location>
</feature>
<feature type="transmembrane region" description="Helical" evidence="2">
    <location>
        <begin position="421"/>
        <end position="442"/>
    </location>
</feature>
<feature type="transmembrane region" description="Helical" evidence="2">
    <location>
        <begin position="246"/>
        <end position="264"/>
    </location>
</feature>
<evidence type="ECO:0000313" key="3">
    <source>
        <dbReference type="EMBL" id="MCF4120114.1"/>
    </source>
</evidence>
<evidence type="ECO:0000256" key="1">
    <source>
        <dbReference type="SAM" id="MobiDB-lite"/>
    </source>
</evidence>
<proteinExistence type="predicted"/>
<feature type="transmembrane region" description="Helical" evidence="2">
    <location>
        <begin position="372"/>
        <end position="392"/>
    </location>
</feature>
<dbReference type="EMBL" id="JAKGSG010000013">
    <property type="protein sequence ID" value="MCF4120114.1"/>
    <property type="molecule type" value="Genomic_DNA"/>
</dbReference>
<sequence length="753" mass="79649">MSVTRVDPETVPVAGATDEPAAEPDRRAGLRELVWTVATAVSVVVVAILPLLFDPRFYFADDTQAGAYPIWVSIGEHLRQGQLPFFEPSRWMSGNYPAEGQWGLYNPVVWLVGWFVSGAGDAVVASSVVKIAFLGIAAGGAYLLARSYGATRPWAYGAGLLAPTAGFTMYIDAASWVTALFVWALLPWVWWGLRRVLVHGGNPLVPFVAGYLLVTVGYVHGTLMMCFVMSGVLLEGLLLKRVAPTVRVLVVSCLLGAVAIAVYLPGVLTAPVTARGSASIFNTNFMSPDLSGLATSGTPLTRPWMTGFWGTPPEAPLLYVAWLLPLVALLSWSKVLDVLSRSAALLVLGTAAAGLVFGPSDVGPLRFPARVFPYLALAIVVLVAVLVSRAAVRPTRSRVIAVLVLVAAGGAFAWFEIPDQWLLVGLGMTLAALGLLACLWFLARSRAAAPGIAVTLLVMAVVVTGAQHWAFPRSPLPDFGLPASTSDYSHALQGVDGDAMIVGNPTMTSDPVAPGSEWWRSTLYANAWYLSDTTVVNTYSPILHKAFAEDLCVDAHGVVCWETLERLMAPDETTGEPLVDLLAVNAVQVLARPGAPAGDVSADPYTYAVPPAGWHEASRDAAGAVWVRDVPVEPAGGVVWTSDGVALSDVRITKTSVTLHVDEVPAGGGTIVFSRLNWPGYEFEGAQEADPVRNYLLAAEVAPGSSGEDVTVSFTPPGWAFELACLFGAIAAAMVWGAAAVVAGVLARRRQTV</sequence>
<organism evidence="3 4">
    <name type="scientific">Antribacter soli</name>
    <dbReference type="NCBI Taxonomy" id="2910976"/>
    <lineage>
        <taxon>Bacteria</taxon>
        <taxon>Bacillati</taxon>
        <taxon>Actinomycetota</taxon>
        <taxon>Actinomycetes</taxon>
        <taxon>Micrococcales</taxon>
        <taxon>Promicromonosporaceae</taxon>
        <taxon>Antribacter</taxon>
    </lineage>
</organism>
<feature type="transmembrane region" description="Helical" evidence="2">
    <location>
        <begin position="166"/>
        <end position="191"/>
    </location>
</feature>
<protein>
    <submittedName>
        <fullName evidence="3">Uncharacterized protein</fullName>
    </submittedName>
</protein>
<keyword evidence="2" id="KW-0812">Transmembrane</keyword>